<feature type="region of interest" description="Disordered" evidence="1">
    <location>
        <begin position="1"/>
        <end position="35"/>
    </location>
</feature>
<gene>
    <name evidence="2" type="ORF">PLEPLA_LOCUS16371</name>
</gene>
<proteinExistence type="predicted"/>
<evidence type="ECO:0000313" key="3">
    <source>
        <dbReference type="Proteomes" id="UP001153269"/>
    </source>
</evidence>
<keyword evidence="3" id="KW-1185">Reference proteome</keyword>
<feature type="compositionally biased region" description="Basic residues" evidence="1">
    <location>
        <begin position="14"/>
        <end position="23"/>
    </location>
</feature>
<reference evidence="2" key="1">
    <citation type="submission" date="2020-03" db="EMBL/GenBank/DDBJ databases">
        <authorList>
            <person name="Weist P."/>
        </authorList>
    </citation>
    <scope>NUCLEOTIDE SEQUENCE</scope>
</reference>
<evidence type="ECO:0000256" key="1">
    <source>
        <dbReference type="SAM" id="MobiDB-lite"/>
    </source>
</evidence>
<organism evidence="2 3">
    <name type="scientific">Pleuronectes platessa</name>
    <name type="common">European plaice</name>
    <dbReference type="NCBI Taxonomy" id="8262"/>
    <lineage>
        <taxon>Eukaryota</taxon>
        <taxon>Metazoa</taxon>
        <taxon>Chordata</taxon>
        <taxon>Craniata</taxon>
        <taxon>Vertebrata</taxon>
        <taxon>Euteleostomi</taxon>
        <taxon>Actinopterygii</taxon>
        <taxon>Neopterygii</taxon>
        <taxon>Teleostei</taxon>
        <taxon>Neoteleostei</taxon>
        <taxon>Acanthomorphata</taxon>
        <taxon>Carangaria</taxon>
        <taxon>Pleuronectiformes</taxon>
        <taxon>Pleuronectoidei</taxon>
        <taxon>Pleuronectidae</taxon>
        <taxon>Pleuronectes</taxon>
    </lineage>
</organism>
<accession>A0A9N7UBL1</accession>
<protein>
    <submittedName>
        <fullName evidence="2">Uncharacterized protein</fullName>
    </submittedName>
</protein>
<dbReference type="AlphaFoldDB" id="A0A9N7UBL1"/>
<evidence type="ECO:0000313" key="2">
    <source>
        <dbReference type="EMBL" id="CAB1428405.1"/>
    </source>
</evidence>
<dbReference type="Proteomes" id="UP001153269">
    <property type="component" value="Unassembled WGS sequence"/>
</dbReference>
<dbReference type="EMBL" id="CADEAL010001050">
    <property type="protein sequence ID" value="CAB1428405.1"/>
    <property type="molecule type" value="Genomic_DNA"/>
</dbReference>
<feature type="compositionally biased region" description="Basic and acidic residues" evidence="1">
    <location>
        <begin position="1"/>
        <end position="10"/>
    </location>
</feature>
<name>A0A9N7UBL1_PLEPL</name>
<sequence length="99" mass="10916">MSEEAKEKAGGGKGVHRKKKGKKAQPPGTGSLLPSHSFIRKALHISPRYALSIPLLPLVPSSRVSTMMYQEYIHSGAKPDGSPLLPPRDEEWELCERLK</sequence>
<comment type="caution">
    <text evidence="2">The sequence shown here is derived from an EMBL/GenBank/DDBJ whole genome shotgun (WGS) entry which is preliminary data.</text>
</comment>